<dbReference type="EMBL" id="JBBPDW010000037">
    <property type="protein sequence ID" value="KAK7536480.1"/>
    <property type="molecule type" value="Genomic_DNA"/>
</dbReference>
<reference evidence="2 3" key="1">
    <citation type="submission" date="2024-04" db="EMBL/GenBank/DDBJ databases">
        <title>Phyllosticta paracitricarpa is synonymous to the EU quarantine fungus P. citricarpa based on phylogenomic analyses.</title>
        <authorList>
            <consortium name="Lawrence Berkeley National Laboratory"/>
            <person name="Van Ingen-Buijs V.A."/>
            <person name="Van Westerhoven A.C."/>
            <person name="Haridas S."/>
            <person name="Skiadas P."/>
            <person name="Martin F."/>
            <person name="Groenewald J.Z."/>
            <person name="Crous P.W."/>
            <person name="Seidl M.F."/>
        </authorList>
    </citation>
    <scope>NUCLEOTIDE SEQUENCE [LARGE SCALE GENOMIC DNA]</scope>
    <source>
        <strain evidence="2 3">CBS 122670</strain>
    </source>
</reference>
<organism evidence="2 3">
    <name type="scientific">Phyllosticta citricarpa</name>
    <dbReference type="NCBI Taxonomy" id="55181"/>
    <lineage>
        <taxon>Eukaryota</taxon>
        <taxon>Fungi</taxon>
        <taxon>Dikarya</taxon>
        <taxon>Ascomycota</taxon>
        <taxon>Pezizomycotina</taxon>
        <taxon>Dothideomycetes</taxon>
        <taxon>Dothideomycetes incertae sedis</taxon>
        <taxon>Botryosphaeriales</taxon>
        <taxon>Phyllostictaceae</taxon>
        <taxon>Phyllosticta</taxon>
    </lineage>
</organism>
<sequence>MPPSNCDLASNTPAMLQWGQEDNPRHIGLGHPVPSSSIIADLGFDAAQHTALLRFRVHVWLKCQRKRIVLFILVHPAQIRNASKLEIEKIPPLVTNSFVAGLQQCSGAQDVFALHILLRDPAGFKIIAPSNVTDLDPNTKPSGQTLNALQSLSYAQDFVVYLPASPALTDRIDAFCDEVRNGALAPSGNLYELKTLYGGIGGVDVCSLLQAVASESPPAYDGVIDHVSEPEGSSSAKRLLSRGNSPCPNKKTRSEDHKAELNSWANRLLQLELQVSAMRGRIAHHGNETPGSPTEDASIADRFDRLDDEVRALNDRMDSIQEQMQRESKRRDEQFEQMRQQIQQLREQKTERHVEPDPEATRQQSVIGSSSITPEVEELLQDWVQDYLYDHGWNETQDYVDDLIEDGVLGIKAAHREWLEEQVEQDLPDVVRAALRRLLPDLLVQTELRVGFVEGGGGWLWRSADGVVQEDDEEET</sequence>
<evidence type="ECO:0000313" key="3">
    <source>
        <dbReference type="Proteomes" id="UP001365128"/>
    </source>
</evidence>
<name>A0ABR1LNZ6_9PEZI</name>
<gene>
    <name evidence="2" type="ORF">IWX46DRAFT_643678</name>
</gene>
<feature type="region of interest" description="Disordered" evidence="1">
    <location>
        <begin position="346"/>
        <end position="366"/>
    </location>
</feature>
<feature type="compositionally biased region" description="Basic and acidic residues" evidence="1">
    <location>
        <begin position="346"/>
        <end position="360"/>
    </location>
</feature>
<feature type="compositionally biased region" description="Polar residues" evidence="1">
    <location>
        <begin position="231"/>
        <end position="247"/>
    </location>
</feature>
<evidence type="ECO:0000313" key="2">
    <source>
        <dbReference type="EMBL" id="KAK7536480.1"/>
    </source>
</evidence>
<protein>
    <submittedName>
        <fullName evidence="2">Uncharacterized protein</fullName>
    </submittedName>
</protein>
<accession>A0ABR1LNZ6</accession>
<feature type="region of interest" description="Disordered" evidence="1">
    <location>
        <begin position="224"/>
        <end position="256"/>
    </location>
</feature>
<dbReference type="Proteomes" id="UP001365128">
    <property type="component" value="Unassembled WGS sequence"/>
</dbReference>
<evidence type="ECO:0000256" key="1">
    <source>
        <dbReference type="SAM" id="MobiDB-lite"/>
    </source>
</evidence>
<keyword evidence="3" id="KW-1185">Reference proteome</keyword>
<comment type="caution">
    <text evidence="2">The sequence shown here is derived from an EMBL/GenBank/DDBJ whole genome shotgun (WGS) entry which is preliminary data.</text>
</comment>
<proteinExistence type="predicted"/>